<evidence type="ECO:0000313" key="2">
    <source>
        <dbReference type="Proteomes" id="UP000709336"/>
    </source>
</evidence>
<keyword evidence="2" id="KW-1185">Reference proteome</keyword>
<dbReference type="Proteomes" id="UP000709336">
    <property type="component" value="Unassembled WGS sequence"/>
</dbReference>
<dbReference type="RefSeq" id="WP_169210912.1">
    <property type="nucleotide sequence ID" value="NZ_JAATNW010000005.1"/>
</dbReference>
<comment type="caution">
    <text evidence="1">The sequence shown here is derived from an EMBL/GenBank/DDBJ whole genome shotgun (WGS) entry which is preliminary data.</text>
</comment>
<reference evidence="1 2" key="1">
    <citation type="submission" date="2020-03" db="EMBL/GenBank/DDBJ databases">
        <title>Alteromonas ponticola sp. nov., isolated from seawater.</title>
        <authorList>
            <person name="Yoon J.-H."/>
            <person name="Kim Y.-O."/>
        </authorList>
    </citation>
    <scope>NUCLEOTIDE SEQUENCE [LARGE SCALE GENOMIC DNA]</scope>
    <source>
        <strain evidence="1 2">MYP5</strain>
    </source>
</reference>
<proteinExistence type="predicted"/>
<accession>A0ABX1R5E9</accession>
<evidence type="ECO:0008006" key="3">
    <source>
        <dbReference type="Google" id="ProtNLM"/>
    </source>
</evidence>
<organism evidence="1 2">
    <name type="scientific">Alteromonas ponticola</name>
    <dbReference type="NCBI Taxonomy" id="2720613"/>
    <lineage>
        <taxon>Bacteria</taxon>
        <taxon>Pseudomonadati</taxon>
        <taxon>Pseudomonadota</taxon>
        <taxon>Gammaproteobacteria</taxon>
        <taxon>Alteromonadales</taxon>
        <taxon>Alteromonadaceae</taxon>
        <taxon>Alteromonas/Salinimonas group</taxon>
        <taxon>Alteromonas</taxon>
    </lineage>
</organism>
<name>A0ABX1R5E9_9ALTE</name>
<sequence>MDFAGLIIAGISAMGTLIQAYYSAKEKNKNIPPATVKAAEKRANTPLKIGTKKVEAVIDDELLHTLNAEVYQHQQNLLAVFKDDKADRKAKERQIRAAEKEICRVLRQIKKYNDQTLPTQRLKKLWTSHGC</sequence>
<gene>
    <name evidence="1" type="ORF">HCJ96_10005</name>
</gene>
<dbReference type="EMBL" id="JAATNW010000005">
    <property type="protein sequence ID" value="NMH60352.1"/>
    <property type="molecule type" value="Genomic_DNA"/>
</dbReference>
<evidence type="ECO:0000313" key="1">
    <source>
        <dbReference type="EMBL" id="NMH60352.1"/>
    </source>
</evidence>
<protein>
    <recommendedName>
        <fullName evidence="3">DUF2489 domain-containing protein</fullName>
    </recommendedName>
</protein>